<keyword evidence="3" id="KW-0804">Transcription</keyword>
<dbReference type="PROSITE" id="PS01124">
    <property type="entry name" value="HTH_ARAC_FAMILY_2"/>
    <property type="match status" value="1"/>
</dbReference>
<dbReference type="InterPro" id="IPR050204">
    <property type="entry name" value="AraC_XylS_family_regulators"/>
</dbReference>
<keyword evidence="6" id="KW-1185">Reference proteome</keyword>
<keyword evidence="2" id="KW-0238">DNA-binding</keyword>
<dbReference type="InterPro" id="IPR009057">
    <property type="entry name" value="Homeodomain-like_sf"/>
</dbReference>
<name>A0ABP6SQP5_9ACTN</name>
<dbReference type="EMBL" id="BAAAYN010000001">
    <property type="protein sequence ID" value="GAA3381851.1"/>
    <property type="molecule type" value="Genomic_DNA"/>
</dbReference>
<dbReference type="InterPro" id="IPR020449">
    <property type="entry name" value="Tscrpt_reg_AraC-type_HTH"/>
</dbReference>
<dbReference type="RefSeq" id="WP_345725926.1">
    <property type="nucleotide sequence ID" value="NZ_BAAAYN010000001.1"/>
</dbReference>
<dbReference type="SUPFAM" id="SSF46689">
    <property type="entry name" value="Homeodomain-like"/>
    <property type="match status" value="1"/>
</dbReference>
<dbReference type="PANTHER" id="PTHR46796:SF6">
    <property type="entry name" value="ARAC SUBFAMILY"/>
    <property type="match status" value="1"/>
</dbReference>
<evidence type="ECO:0000313" key="5">
    <source>
        <dbReference type="EMBL" id="GAA3381851.1"/>
    </source>
</evidence>
<evidence type="ECO:0000256" key="2">
    <source>
        <dbReference type="ARBA" id="ARBA00023125"/>
    </source>
</evidence>
<dbReference type="InterPro" id="IPR018060">
    <property type="entry name" value="HTH_AraC"/>
</dbReference>
<keyword evidence="1" id="KW-0805">Transcription regulation</keyword>
<dbReference type="Pfam" id="PF12833">
    <property type="entry name" value="HTH_18"/>
    <property type="match status" value="1"/>
</dbReference>
<protein>
    <submittedName>
        <fullName evidence="5">Helix-turn-helix domain-containing protein</fullName>
    </submittedName>
</protein>
<evidence type="ECO:0000259" key="4">
    <source>
        <dbReference type="PROSITE" id="PS01124"/>
    </source>
</evidence>
<evidence type="ECO:0000256" key="1">
    <source>
        <dbReference type="ARBA" id="ARBA00023015"/>
    </source>
</evidence>
<gene>
    <name evidence="5" type="ORF">GCM10020369_01400</name>
</gene>
<dbReference type="InterPro" id="IPR035418">
    <property type="entry name" value="AraC-bd_2"/>
</dbReference>
<dbReference type="PRINTS" id="PR00032">
    <property type="entry name" value="HTHARAC"/>
</dbReference>
<dbReference type="PANTHER" id="PTHR46796">
    <property type="entry name" value="HTH-TYPE TRANSCRIPTIONAL ACTIVATOR RHAS-RELATED"/>
    <property type="match status" value="1"/>
</dbReference>
<sequence length="311" mass="34769">MPSDRIEAVYTAMMYASAPCHVIHEDPDGDVFCRMELWDLGNANIFLSRSSGIRLLRTAKLARQDAMPVVALSVQRSAHGHLEQRNYLQVVPPGELLAVDLSGPYDYSWSGEGAAGCIQIPSDQLGLPIDVIRHAIPRLRASPLYRMVTDHIRNLTRDPAGITADPAAAIIATTSVELARALLVSADRSGRLTSQVLAETLLTRVRTYVRQHLADPDLTPGRIAAAHNVSLRQLYKVCAEAEISLEQWIISQRLQNVWHDLRQPDKRDVPVAVIAHRWGFRDSTHFARRFKARYGVSPGRWRRSHEETPPS</sequence>
<evidence type="ECO:0000256" key="3">
    <source>
        <dbReference type="ARBA" id="ARBA00023163"/>
    </source>
</evidence>
<accession>A0ABP6SQP5</accession>
<proteinExistence type="predicted"/>
<dbReference type="Proteomes" id="UP001501676">
    <property type="component" value="Unassembled WGS sequence"/>
</dbReference>
<evidence type="ECO:0000313" key="6">
    <source>
        <dbReference type="Proteomes" id="UP001501676"/>
    </source>
</evidence>
<feature type="domain" description="HTH araC/xylS-type" evidence="4">
    <location>
        <begin position="203"/>
        <end position="304"/>
    </location>
</feature>
<dbReference type="SMART" id="SM00342">
    <property type="entry name" value="HTH_ARAC"/>
    <property type="match status" value="1"/>
</dbReference>
<organism evidence="5 6">
    <name type="scientific">Cryptosporangium minutisporangium</name>
    <dbReference type="NCBI Taxonomy" id="113569"/>
    <lineage>
        <taxon>Bacteria</taxon>
        <taxon>Bacillati</taxon>
        <taxon>Actinomycetota</taxon>
        <taxon>Actinomycetes</taxon>
        <taxon>Cryptosporangiales</taxon>
        <taxon>Cryptosporangiaceae</taxon>
        <taxon>Cryptosporangium</taxon>
    </lineage>
</organism>
<reference evidence="6" key="1">
    <citation type="journal article" date="2019" name="Int. J. Syst. Evol. Microbiol.">
        <title>The Global Catalogue of Microorganisms (GCM) 10K type strain sequencing project: providing services to taxonomists for standard genome sequencing and annotation.</title>
        <authorList>
            <consortium name="The Broad Institute Genomics Platform"/>
            <consortium name="The Broad Institute Genome Sequencing Center for Infectious Disease"/>
            <person name="Wu L."/>
            <person name="Ma J."/>
        </authorList>
    </citation>
    <scope>NUCLEOTIDE SEQUENCE [LARGE SCALE GENOMIC DNA]</scope>
    <source>
        <strain evidence="6">JCM 9458</strain>
    </source>
</reference>
<dbReference type="Pfam" id="PF14525">
    <property type="entry name" value="AraC_binding_2"/>
    <property type="match status" value="1"/>
</dbReference>
<comment type="caution">
    <text evidence="5">The sequence shown here is derived from an EMBL/GenBank/DDBJ whole genome shotgun (WGS) entry which is preliminary data.</text>
</comment>
<dbReference type="Gene3D" id="1.10.10.60">
    <property type="entry name" value="Homeodomain-like"/>
    <property type="match status" value="1"/>
</dbReference>